<dbReference type="EMBL" id="NVDQ01000037">
    <property type="protein sequence ID" value="PFV02858.1"/>
    <property type="molecule type" value="Genomic_DNA"/>
</dbReference>
<name>A0A9X7G5F7_BACCE</name>
<gene>
    <name evidence="2" type="ORF">COK98_25885</name>
</gene>
<accession>A0A9X7G5F7</accession>
<reference evidence="2 3" key="1">
    <citation type="submission" date="2017-09" db="EMBL/GenBank/DDBJ databases">
        <title>Large-scale bioinformatics analysis of Bacillus genomes uncovers conserved roles of natural products in bacterial physiology.</title>
        <authorList>
            <consortium name="Agbiome Team Llc"/>
            <person name="Bleich R.M."/>
            <person name="Grubbs K.J."/>
            <person name="Santa Maria K.C."/>
            <person name="Allen S.E."/>
            <person name="Farag S."/>
            <person name="Shank E.A."/>
            <person name="Bowers A."/>
        </authorList>
    </citation>
    <scope>NUCLEOTIDE SEQUENCE [LARGE SCALE GENOMIC DNA]</scope>
    <source>
        <strain evidence="2 3">AFS060282</strain>
    </source>
</reference>
<dbReference type="Proteomes" id="UP000226257">
    <property type="component" value="Unassembled WGS sequence"/>
</dbReference>
<protein>
    <submittedName>
        <fullName evidence="2">Uncharacterized protein</fullName>
    </submittedName>
</protein>
<dbReference type="AlphaFoldDB" id="A0A9X7G5F7"/>
<comment type="caution">
    <text evidence="2">The sequence shown here is derived from an EMBL/GenBank/DDBJ whole genome shotgun (WGS) entry which is preliminary data.</text>
</comment>
<evidence type="ECO:0000313" key="3">
    <source>
        <dbReference type="Proteomes" id="UP000226257"/>
    </source>
</evidence>
<organism evidence="2 3">
    <name type="scientific">Bacillus cereus</name>
    <dbReference type="NCBI Taxonomy" id="1396"/>
    <lineage>
        <taxon>Bacteria</taxon>
        <taxon>Bacillati</taxon>
        <taxon>Bacillota</taxon>
        <taxon>Bacilli</taxon>
        <taxon>Bacillales</taxon>
        <taxon>Bacillaceae</taxon>
        <taxon>Bacillus</taxon>
        <taxon>Bacillus cereus group</taxon>
    </lineage>
</organism>
<sequence length="78" mass="8982">MEQTRKETAGYKQRTKNNGNKERGKKLSKGICSKPIDINATVTIDDFILNNDSGEFKKTKKVDLSIIEFIRCEKLIKY</sequence>
<dbReference type="RefSeq" id="WP_098660159.1">
    <property type="nucleotide sequence ID" value="NZ_NVDQ01000037.1"/>
</dbReference>
<proteinExistence type="predicted"/>
<feature type="region of interest" description="Disordered" evidence="1">
    <location>
        <begin position="1"/>
        <end position="27"/>
    </location>
</feature>
<evidence type="ECO:0000256" key="1">
    <source>
        <dbReference type="SAM" id="MobiDB-lite"/>
    </source>
</evidence>
<evidence type="ECO:0000313" key="2">
    <source>
        <dbReference type="EMBL" id="PFV02858.1"/>
    </source>
</evidence>